<dbReference type="PANTHER" id="PTHR37296:SF1">
    <property type="entry name" value="CONSERVED VIRULENCE FACTOR B"/>
    <property type="match status" value="1"/>
</dbReference>
<gene>
    <name evidence="3" type="ORF">E0F26_01040</name>
</gene>
<dbReference type="SUPFAM" id="SSF50249">
    <property type="entry name" value="Nucleic acid-binding proteins"/>
    <property type="match status" value="1"/>
</dbReference>
<dbReference type="Pfam" id="PF13509">
    <property type="entry name" value="S1_2"/>
    <property type="match status" value="1"/>
</dbReference>
<evidence type="ECO:0000313" key="3">
    <source>
        <dbReference type="EMBL" id="UZP75517.1"/>
    </source>
</evidence>
<evidence type="ECO:0000259" key="1">
    <source>
        <dbReference type="Pfam" id="PF13509"/>
    </source>
</evidence>
<dbReference type="InterPro" id="IPR036388">
    <property type="entry name" value="WH-like_DNA-bd_sf"/>
</dbReference>
<dbReference type="InterPro" id="IPR012340">
    <property type="entry name" value="NA-bd_OB-fold"/>
</dbReference>
<dbReference type="Proteomes" id="UP001317963">
    <property type="component" value="Chromosome"/>
</dbReference>
<dbReference type="Pfam" id="PF17783">
    <property type="entry name" value="WHD_CvfB"/>
    <property type="match status" value="1"/>
</dbReference>
<reference evidence="3 4" key="1">
    <citation type="submission" date="2019-02" db="EMBL/GenBank/DDBJ databases">
        <title>Halieaceae_genomes.</title>
        <authorList>
            <person name="Li S.-H."/>
        </authorList>
    </citation>
    <scope>NUCLEOTIDE SEQUENCE [LARGE SCALE GENOMIC DNA]</scope>
    <source>
        <strain evidence="3 4">JH123</strain>
    </source>
</reference>
<organism evidence="3 4">
    <name type="scientific">Candidatus Paraluminiphilus aquimaris</name>
    <dbReference type="NCBI Taxonomy" id="2518994"/>
    <lineage>
        <taxon>Bacteria</taxon>
        <taxon>Pseudomonadati</taxon>
        <taxon>Pseudomonadota</taxon>
        <taxon>Gammaproteobacteria</taxon>
        <taxon>Cellvibrionales</taxon>
        <taxon>Halieaceae</taxon>
        <taxon>Candidatus Paraluminiphilus</taxon>
    </lineage>
</organism>
<keyword evidence="4" id="KW-1185">Reference proteome</keyword>
<feature type="domain" description="Conserved virulence factor B-like winged helix" evidence="2">
    <location>
        <begin position="152"/>
        <end position="205"/>
    </location>
</feature>
<evidence type="ECO:0000259" key="2">
    <source>
        <dbReference type="Pfam" id="PF17783"/>
    </source>
</evidence>
<dbReference type="EMBL" id="CP036501">
    <property type="protein sequence ID" value="UZP75517.1"/>
    <property type="molecule type" value="Genomic_DNA"/>
</dbReference>
<proteinExistence type="predicted"/>
<evidence type="ECO:0000313" key="4">
    <source>
        <dbReference type="Proteomes" id="UP001317963"/>
    </source>
</evidence>
<dbReference type="InterPro" id="IPR014464">
    <property type="entry name" value="CvfB_fam"/>
</dbReference>
<accession>A0ABY6QA22</accession>
<dbReference type="Gene3D" id="1.10.10.10">
    <property type="entry name" value="Winged helix-like DNA-binding domain superfamily/Winged helix DNA-binding domain"/>
    <property type="match status" value="1"/>
</dbReference>
<dbReference type="Gene3D" id="2.40.50.140">
    <property type="entry name" value="Nucleic acid-binding proteins"/>
    <property type="match status" value="1"/>
</dbReference>
<protein>
    <submittedName>
        <fullName evidence="3">RNA-binding protein</fullName>
    </submittedName>
</protein>
<dbReference type="InterPro" id="IPR039566">
    <property type="entry name" value="CvfB_S1_st"/>
</dbReference>
<name>A0ABY6QA22_9GAMM</name>
<dbReference type="InterPro" id="IPR040764">
    <property type="entry name" value="CvfB_WH"/>
</dbReference>
<sequence length="216" mass="23898">MGQVAWLKVVDVNHLGAFVDWGLSKDLFIPFAEQQHPLRPGSFTLVKIYLDNQGRPAGSTRIDHWIEDTATDLSIGQEVSLLIAEQTDLGFKAVINHQFWGLLYSNELYRRVRKGQIVTGYIQRIRDDGKIDLTLNQPGFSESKIEALAREIENTLHANSGFLALNDKSPPPEIYAAFGVSKKVFKQAVGALYKAQKITIESGGLRSTDSAPESGA</sequence>
<feature type="domain" description="Conserved virulence factor B first S1" evidence="1">
    <location>
        <begin position="2"/>
        <end position="60"/>
    </location>
</feature>
<dbReference type="PANTHER" id="PTHR37296">
    <property type="entry name" value="CONSERVED VIRULENCE FACTOR B"/>
    <property type="match status" value="1"/>
</dbReference>